<feature type="domain" description="C2H2-type" evidence="10">
    <location>
        <begin position="529"/>
        <end position="557"/>
    </location>
</feature>
<evidence type="ECO:0000256" key="5">
    <source>
        <dbReference type="ARBA" id="ARBA00022833"/>
    </source>
</evidence>
<keyword evidence="4 7" id="KW-0863">Zinc-finger</keyword>
<feature type="domain" description="C2H2-type" evidence="10">
    <location>
        <begin position="363"/>
        <end position="390"/>
    </location>
</feature>
<gene>
    <name evidence="11" type="ORF">ODALV1_LOCUS333</name>
</gene>
<dbReference type="Gene3D" id="3.30.160.60">
    <property type="entry name" value="Classic Zinc Finger"/>
    <property type="match status" value="5"/>
</dbReference>
<dbReference type="PANTHER" id="PTHR16515:SF66">
    <property type="entry name" value="C2H2-TYPE DOMAIN-CONTAINING PROTEIN"/>
    <property type="match status" value="1"/>
</dbReference>
<evidence type="ECO:0000256" key="6">
    <source>
        <dbReference type="ARBA" id="ARBA00023242"/>
    </source>
</evidence>
<name>A0ABP1PIZ4_9HEXA</name>
<accession>A0ABP1PIZ4</accession>
<proteinExistence type="predicted"/>
<keyword evidence="5" id="KW-0862">Zinc</keyword>
<feature type="compositionally biased region" description="Basic and acidic residues" evidence="9">
    <location>
        <begin position="225"/>
        <end position="236"/>
    </location>
</feature>
<feature type="region of interest" description="Disordered" evidence="9">
    <location>
        <begin position="116"/>
        <end position="136"/>
    </location>
</feature>
<dbReference type="SMART" id="SM00355">
    <property type="entry name" value="ZnF_C2H2"/>
    <property type="match status" value="7"/>
</dbReference>
<evidence type="ECO:0000256" key="8">
    <source>
        <dbReference type="SAM" id="Coils"/>
    </source>
</evidence>
<feature type="domain" description="C2H2-type" evidence="10">
    <location>
        <begin position="501"/>
        <end position="528"/>
    </location>
</feature>
<sequence length="573" mass="66119">MEPPVFCPVCGDNGVKEISSSRLSSSGRSIFQCFLNLFGFSWKGKNFPFCNHCKVKLQLITQIQEDIKELEKKLKEHETELGNRLHGSEKEFQKREVYSKDGRYLKLRRQIVKGDKISSSTTSTSRAAAQQSHSHNQLEVEYIKVEVDADALSFCDDDEQQDISPNPTSPLSEKDPHSEEEINSSKNEGTPPPTNKRRRVPPQRFVVKEGANKQERKSKKPKVKPATETESQKEEKELESDDDDDYQVSEAEDDKDSDSDDVNFLPKPRRRRKKGTTGKDNDVISFYNIRLDKITSENGKISYKCSKCSLILPNKNESMRSHVAREHTTLFSCSTCEKRFHTLAHLNRHVNHVHSQIVKEIRDHCPICEKPFTRLDHMKSHLWTHKSEEDISEALAKGEKPPYGKVKTFQCKEEACGRMFSTNHMLNKHIQKQHVENVPERGTKLCGVCGMAVRNIHVHIEMRHKPYEERRYCCSLCGKKFAFSAQLCNHRKQAHATDKPWKCEVCGKDFKLEKYFIEHRRGHEDVKPFECHLCGMGFTRGYVLKRHISNVHEGAKRKKYAKKLDTEMSQSGE</sequence>
<dbReference type="InterPro" id="IPR050331">
    <property type="entry name" value="Zinc_finger"/>
</dbReference>
<comment type="caution">
    <text evidence="11">The sequence shown here is derived from an EMBL/GenBank/DDBJ whole genome shotgun (WGS) entry which is preliminary data.</text>
</comment>
<evidence type="ECO:0000256" key="2">
    <source>
        <dbReference type="ARBA" id="ARBA00022723"/>
    </source>
</evidence>
<feature type="coiled-coil region" evidence="8">
    <location>
        <begin position="53"/>
        <end position="80"/>
    </location>
</feature>
<keyword evidence="3" id="KW-0677">Repeat</keyword>
<feature type="compositionally biased region" description="Acidic residues" evidence="9">
    <location>
        <begin position="237"/>
        <end position="261"/>
    </location>
</feature>
<feature type="domain" description="C2H2-type" evidence="10">
    <location>
        <begin position="472"/>
        <end position="500"/>
    </location>
</feature>
<feature type="region of interest" description="Disordered" evidence="9">
    <location>
        <begin position="157"/>
        <end position="280"/>
    </location>
</feature>
<organism evidence="11 12">
    <name type="scientific">Orchesella dallaii</name>
    <dbReference type="NCBI Taxonomy" id="48710"/>
    <lineage>
        <taxon>Eukaryota</taxon>
        <taxon>Metazoa</taxon>
        <taxon>Ecdysozoa</taxon>
        <taxon>Arthropoda</taxon>
        <taxon>Hexapoda</taxon>
        <taxon>Collembola</taxon>
        <taxon>Entomobryomorpha</taxon>
        <taxon>Entomobryoidea</taxon>
        <taxon>Orchesellidae</taxon>
        <taxon>Orchesellinae</taxon>
        <taxon>Orchesella</taxon>
    </lineage>
</organism>
<evidence type="ECO:0000256" key="1">
    <source>
        <dbReference type="ARBA" id="ARBA00004123"/>
    </source>
</evidence>
<dbReference type="Pfam" id="PF00096">
    <property type="entry name" value="zf-C2H2"/>
    <property type="match status" value="2"/>
</dbReference>
<feature type="compositionally biased region" description="Polar residues" evidence="9">
    <location>
        <begin position="162"/>
        <end position="171"/>
    </location>
</feature>
<dbReference type="PANTHER" id="PTHR16515">
    <property type="entry name" value="PR DOMAIN ZINC FINGER PROTEIN"/>
    <property type="match status" value="1"/>
</dbReference>
<comment type="subcellular location">
    <subcellularLocation>
        <location evidence="1">Nucleus</location>
    </subcellularLocation>
</comment>
<keyword evidence="12" id="KW-1185">Reference proteome</keyword>
<evidence type="ECO:0000256" key="3">
    <source>
        <dbReference type="ARBA" id="ARBA00022737"/>
    </source>
</evidence>
<dbReference type="EMBL" id="CAXLJM020000001">
    <property type="protein sequence ID" value="CAL8068551.1"/>
    <property type="molecule type" value="Genomic_DNA"/>
</dbReference>
<evidence type="ECO:0000256" key="9">
    <source>
        <dbReference type="SAM" id="MobiDB-lite"/>
    </source>
</evidence>
<keyword evidence="8" id="KW-0175">Coiled coil</keyword>
<dbReference type="PROSITE" id="PS50157">
    <property type="entry name" value="ZINC_FINGER_C2H2_2"/>
    <property type="match status" value="6"/>
</dbReference>
<feature type="domain" description="C2H2-type" evidence="10">
    <location>
        <begin position="409"/>
        <end position="439"/>
    </location>
</feature>
<feature type="compositionally biased region" description="Basic residues" evidence="9">
    <location>
        <begin position="267"/>
        <end position="276"/>
    </location>
</feature>
<evidence type="ECO:0000313" key="11">
    <source>
        <dbReference type="EMBL" id="CAL8068551.1"/>
    </source>
</evidence>
<dbReference type="PROSITE" id="PS00028">
    <property type="entry name" value="ZINC_FINGER_C2H2_1"/>
    <property type="match status" value="6"/>
</dbReference>
<keyword evidence="6" id="KW-0539">Nucleus</keyword>
<dbReference type="SUPFAM" id="SSF57667">
    <property type="entry name" value="beta-beta-alpha zinc fingers"/>
    <property type="match status" value="3"/>
</dbReference>
<reference evidence="11 12" key="1">
    <citation type="submission" date="2024-08" db="EMBL/GenBank/DDBJ databases">
        <authorList>
            <person name="Cucini C."/>
            <person name="Frati F."/>
        </authorList>
    </citation>
    <scope>NUCLEOTIDE SEQUENCE [LARGE SCALE GENOMIC DNA]</scope>
</reference>
<protein>
    <recommendedName>
        <fullName evidence="10">C2H2-type domain-containing protein</fullName>
    </recommendedName>
</protein>
<evidence type="ECO:0000256" key="7">
    <source>
        <dbReference type="PROSITE-ProRule" id="PRU00042"/>
    </source>
</evidence>
<feature type="compositionally biased region" description="Basic and acidic residues" evidence="9">
    <location>
        <begin position="206"/>
        <end position="215"/>
    </location>
</feature>
<evidence type="ECO:0000256" key="4">
    <source>
        <dbReference type="ARBA" id="ARBA00022771"/>
    </source>
</evidence>
<evidence type="ECO:0000259" key="10">
    <source>
        <dbReference type="PROSITE" id="PS50157"/>
    </source>
</evidence>
<feature type="compositionally biased region" description="Low complexity" evidence="9">
    <location>
        <begin position="118"/>
        <end position="135"/>
    </location>
</feature>
<keyword evidence="2" id="KW-0479">Metal-binding</keyword>
<dbReference type="Proteomes" id="UP001642540">
    <property type="component" value="Unassembled WGS sequence"/>
</dbReference>
<dbReference type="InterPro" id="IPR036236">
    <property type="entry name" value="Znf_C2H2_sf"/>
</dbReference>
<dbReference type="InterPro" id="IPR013087">
    <property type="entry name" value="Znf_C2H2_type"/>
</dbReference>
<feature type="domain" description="C2H2-type" evidence="10">
    <location>
        <begin position="331"/>
        <end position="355"/>
    </location>
</feature>
<evidence type="ECO:0000313" key="12">
    <source>
        <dbReference type="Proteomes" id="UP001642540"/>
    </source>
</evidence>